<organism evidence="5 6">
    <name type="scientific">Setomelanomma holmii</name>
    <dbReference type="NCBI Taxonomy" id="210430"/>
    <lineage>
        <taxon>Eukaryota</taxon>
        <taxon>Fungi</taxon>
        <taxon>Dikarya</taxon>
        <taxon>Ascomycota</taxon>
        <taxon>Pezizomycotina</taxon>
        <taxon>Dothideomycetes</taxon>
        <taxon>Pleosporomycetidae</taxon>
        <taxon>Pleosporales</taxon>
        <taxon>Pleosporineae</taxon>
        <taxon>Phaeosphaeriaceae</taxon>
        <taxon>Setomelanomma</taxon>
    </lineage>
</organism>
<evidence type="ECO:0000256" key="1">
    <source>
        <dbReference type="ARBA" id="ARBA00005664"/>
    </source>
</evidence>
<dbReference type="InterPro" id="IPR029044">
    <property type="entry name" value="Nucleotide-diphossugar_trans"/>
</dbReference>
<feature type="region of interest" description="Disordered" evidence="4">
    <location>
        <begin position="384"/>
        <end position="403"/>
    </location>
</feature>
<dbReference type="AlphaFoldDB" id="A0A9P4LMF5"/>
<evidence type="ECO:0000256" key="4">
    <source>
        <dbReference type="SAM" id="MobiDB-lite"/>
    </source>
</evidence>
<dbReference type="OrthoDB" id="3763672at2759"/>
<keyword evidence="6" id="KW-1185">Reference proteome</keyword>
<comment type="caution">
    <text evidence="5">The sequence shown here is derived from an EMBL/GenBank/DDBJ whole genome shotgun (WGS) entry which is preliminary data.</text>
</comment>
<evidence type="ECO:0000256" key="3">
    <source>
        <dbReference type="ARBA" id="ARBA00022679"/>
    </source>
</evidence>
<evidence type="ECO:0000313" key="6">
    <source>
        <dbReference type="Proteomes" id="UP000799777"/>
    </source>
</evidence>
<dbReference type="PANTHER" id="PTHR31306:SF3">
    <property type="entry name" value="NUCLEOTIDE-DIPHOSPHO-SUGAR TRANSFERASE DOMAIN-CONTAINING PROTEIN"/>
    <property type="match status" value="1"/>
</dbReference>
<dbReference type="Pfam" id="PF05637">
    <property type="entry name" value="Glyco_transf_34"/>
    <property type="match status" value="1"/>
</dbReference>
<dbReference type="Gene3D" id="3.90.550.10">
    <property type="entry name" value="Spore Coat Polysaccharide Biosynthesis Protein SpsA, Chain A"/>
    <property type="match status" value="1"/>
</dbReference>
<dbReference type="EMBL" id="ML978192">
    <property type="protein sequence ID" value="KAF2030180.1"/>
    <property type="molecule type" value="Genomic_DNA"/>
</dbReference>
<dbReference type="GO" id="GO:0006487">
    <property type="term" value="P:protein N-linked glycosylation"/>
    <property type="evidence" value="ECO:0007669"/>
    <property type="project" value="TreeGrafter"/>
</dbReference>
<dbReference type="PANTHER" id="PTHR31306">
    <property type="entry name" value="ALPHA-1,6-MANNOSYLTRANSFERASE MNN11-RELATED"/>
    <property type="match status" value="1"/>
</dbReference>
<protein>
    <submittedName>
        <fullName evidence="5">Uncharacterized protein</fullName>
    </submittedName>
</protein>
<proteinExistence type="inferred from homology"/>
<sequence length="428" mass="48340">MFAPNVNMRRNLAFAFAFILAMFMIAQLFVGPARTVQGVKDATHKVYKATQQRPLSPTQSIQALWSSIKLPLTQRTYTDPDGKQFNLTQKPIWTKSLGKDVLIIDIDTRQPTGYNQILNTTKLNWEKLGVGTYMDDNIGLTSSAIFNHYLYSQIHGYDYVFFQSKEIGYQHHTWVKVHAIPEVLKNYKFVVFLDADVTVHHMEVPLEWLFNKWKITAQTSLALPQDVTREGCDTCDSKGNVMLSSGVIVAQNIPHTHKIFDAWKACPNETLYPGCGQWAYSWAHEQRALSEFLRYDENMNPNQNILALPCDDANGYPEKNEVKPDGMIFYSDCQGNFFQHHWLDGGKRLTKKAIGESVMQNIAEVVQKAIWDGQDTLVINQTTEAQAEESAKPKPASDDQCDLNSGVYTSQRKAAAAWGILGARCSTA</sequence>
<evidence type="ECO:0000256" key="2">
    <source>
        <dbReference type="ARBA" id="ARBA00022676"/>
    </source>
</evidence>
<accession>A0A9P4LMF5</accession>
<evidence type="ECO:0000313" key="5">
    <source>
        <dbReference type="EMBL" id="KAF2030180.1"/>
    </source>
</evidence>
<reference evidence="5" key="1">
    <citation type="journal article" date="2020" name="Stud. Mycol.">
        <title>101 Dothideomycetes genomes: a test case for predicting lifestyles and emergence of pathogens.</title>
        <authorList>
            <person name="Haridas S."/>
            <person name="Albert R."/>
            <person name="Binder M."/>
            <person name="Bloem J."/>
            <person name="Labutti K."/>
            <person name="Salamov A."/>
            <person name="Andreopoulos B."/>
            <person name="Baker S."/>
            <person name="Barry K."/>
            <person name="Bills G."/>
            <person name="Bluhm B."/>
            <person name="Cannon C."/>
            <person name="Castanera R."/>
            <person name="Culley D."/>
            <person name="Daum C."/>
            <person name="Ezra D."/>
            <person name="Gonzalez J."/>
            <person name="Henrissat B."/>
            <person name="Kuo A."/>
            <person name="Liang C."/>
            <person name="Lipzen A."/>
            <person name="Lutzoni F."/>
            <person name="Magnuson J."/>
            <person name="Mondo S."/>
            <person name="Nolan M."/>
            <person name="Ohm R."/>
            <person name="Pangilinan J."/>
            <person name="Park H.-J."/>
            <person name="Ramirez L."/>
            <person name="Alfaro M."/>
            <person name="Sun H."/>
            <person name="Tritt A."/>
            <person name="Yoshinaga Y."/>
            <person name="Zwiers L.-H."/>
            <person name="Turgeon B."/>
            <person name="Goodwin S."/>
            <person name="Spatafora J."/>
            <person name="Crous P."/>
            <person name="Grigoriev I."/>
        </authorList>
    </citation>
    <scope>NUCLEOTIDE SEQUENCE</scope>
    <source>
        <strain evidence="5">CBS 110217</strain>
    </source>
</reference>
<gene>
    <name evidence="5" type="ORF">EK21DRAFT_89068</name>
</gene>
<keyword evidence="3" id="KW-0808">Transferase</keyword>
<keyword evidence="2" id="KW-0328">Glycosyltransferase</keyword>
<name>A0A9P4LMF5_9PLEO</name>
<dbReference type="GO" id="GO:0016757">
    <property type="term" value="F:glycosyltransferase activity"/>
    <property type="evidence" value="ECO:0007669"/>
    <property type="project" value="UniProtKB-KW"/>
</dbReference>
<dbReference type="Proteomes" id="UP000799777">
    <property type="component" value="Unassembled WGS sequence"/>
</dbReference>
<dbReference type="InterPro" id="IPR008630">
    <property type="entry name" value="Glyco_trans_34"/>
</dbReference>
<comment type="similarity">
    <text evidence="1">Belongs to the glycosyltransferase 34 family.</text>
</comment>
<dbReference type="GO" id="GO:0000139">
    <property type="term" value="C:Golgi membrane"/>
    <property type="evidence" value="ECO:0007669"/>
    <property type="project" value="TreeGrafter"/>
</dbReference>